<organism evidence="1 2">
    <name type="scientific">Candidatus Gallionella acididurans</name>
    <dbReference type="NCBI Taxonomy" id="1796491"/>
    <lineage>
        <taxon>Bacteria</taxon>
        <taxon>Pseudomonadati</taxon>
        <taxon>Pseudomonadota</taxon>
        <taxon>Betaproteobacteria</taxon>
        <taxon>Nitrosomonadales</taxon>
        <taxon>Gallionellaceae</taxon>
        <taxon>Gallionella</taxon>
    </lineage>
</organism>
<evidence type="ECO:0000313" key="1">
    <source>
        <dbReference type="EMBL" id="KXS33203.1"/>
    </source>
</evidence>
<gene>
    <name evidence="1" type="ORF">AWT59_0636</name>
</gene>
<dbReference type="AlphaFoldDB" id="A0A139BWB9"/>
<name>A0A139BWB9_9PROT</name>
<proteinExistence type="predicted"/>
<reference evidence="1 2" key="2">
    <citation type="submission" date="2016-03" db="EMBL/GenBank/DDBJ databases">
        <title>New uncultured bacterium of the family Gallionellaceae from acid mine drainage: description and reconstruction of genome based on metagenomic analysis of microbial community.</title>
        <authorList>
            <person name="Kadnikov V."/>
            <person name="Ivasenko D."/>
            <person name="Beletsky A."/>
            <person name="Mardanov A."/>
            <person name="Danilova E."/>
            <person name="Pimenov N."/>
            <person name="Karnachuk O."/>
            <person name="Ravin N."/>
        </authorList>
    </citation>
    <scope>NUCLEOTIDE SEQUENCE [LARGE SCALE GENOMIC DNA]</scope>
    <source>
        <strain evidence="1">ShG14-8</strain>
    </source>
</reference>
<reference evidence="1 2" key="1">
    <citation type="submission" date="2016-02" db="EMBL/GenBank/DDBJ databases">
        <authorList>
            <person name="Wen L."/>
            <person name="He K."/>
            <person name="Yang H."/>
        </authorList>
    </citation>
    <scope>NUCLEOTIDE SEQUENCE [LARGE SCALE GENOMIC DNA]</scope>
    <source>
        <strain evidence="1">ShG14-8</strain>
    </source>
</reference>
<protein>
    <submittedName>
        <fullName evidence="1">Uncharacterized protein</fullName>
    </submittedName>
</protein>
<comment type="caution">
    <text evidence="1">The sequence shown here is derived from an EMBL/GenBank/DDBJ whole genome shotgun (WGS) entry which is preliminary data.</text>
</comment>
<sequence length="246" mass="27334">MTKRIVKKMGKRTDSITPGDIETAKRIANHMAVLQLREELEKVEPRVRTAGKKLETTEGQINFHGPFLHLYEFVAWAERRRPIMPDAPINDETIEYVTNGIKRFLEGKSPWPKPLGNKSKPDLMWEAHWLVNFDETYKHLHEKRHTEAGGLYAAVAGALGGGAKKIESRVRAAGKKLETPEGIIEFQRWVAKRLKATIVRYTPTPKKKAKLIAPDSLTSSTAANTAGSPAAGPAASTWAAILLPKV</sequence>
<dbReference type="EMBL" id="LSLI01000009">
    <property type="protein sequence ID" value="KXS33203.1"/>
    <property type="molecule type" value="Genomic_DNA"/>
</dbReference>
<dbReference type="Proteomes" id="UP000070578">
    <property type="component" value="Unassembled WGS sequence"/>
</dbReference>
<evidence type="ECO:0000313" key="2">
    <source>
        <dbReference type="Proteomes" id="UP000070578"/>
    </source>
</evidence>
<accession>A0A139BWB9</accession>